<reference evidence="1 2" key="1">
    <citation type="submission" date="2007-01" db="EMBL/GenBank/DDBJ databases">
        <authorList>
            <person name="Haygood M."/>
            <person name="Podell S."/>
            <person name="Anderson C."/>
            <person name="Hopkinson B."/>
            <person name="Roe K."/>
            <person name="Barbeau K."/>
            <person name="Gaasterland T."/>
            <person name="Ferriera S."/>
            <person name="Johnson J."/>
            <person name="Kravitz S."/>
            <person name="Beeson K."/>
            <person name="Sutton G."/>
            <person name="Rogers Y.-H."/>
            <person name="Friedman R."/>
            <person name="Frazier M."/>
            <person name="Venter J.C."/>
        </authorList>
    </citation>
    <scope>NUCLEOTIDE SEQUENCE [LARGE SCALE GENOMIC DNA]</scope>
    <source>
        <strain evidence="1 2">ATCC 23134</strain>
    </source>
</reference>
<dbReference type="eggNOG" id="ENOG5033SHJ">
    <property type="taxonomic scope" value="Bacteria"/>
</dbReference>
<keyword evidence="2" id="KW-1185">Reference proteome</keyword>
<sequence>MNLKKLLQTKYILVVLTVSLYACGGSKEGKNDNADTGKDTAKNIVNDIKEQNKKVLTKIPEPSEIPYMIKQTGAEFDPKLANSPASSDKYKTTNSKAALNLGVYATDLGYMVIYDKVQNAIDYMNATQGLADKLGIAGAFSPATVKRFKDNLSSIDSLTKIINESMKKSDDYLKSEERNDIAALIFTGSFLEGLFVATELVANYPKDELPEEARIQVLVGLVREVIKQKVPLGELIKALKSLNDKPADVNKLVTDLEELYKIYEDLNMEEKIRKNKGDLILSDKSLIGITKKVNAIRADIVN</sequence>
<proteinExistence type="predicted"/>
<dbReference type="AlphaFoldDB" id="A1ZGU5"/>
<organism evidence="1 2">
    <name type="scientific">Microscilla marina ATCC 23134</name>
    <dbReference type="NCBI Taxonomy" id="313606"/>
    <lineage>
        <taxon>Bacteria</taxon>
        <taxon>Pseudomonadati</taxon>
        <taxon>Bacteroidota</taxon>
        <taxon>Cytophagia</taxon>
        <taxon>Cytophagales</taxon>
        <taxon>Microscillaceae</taxon>
        <taxon>Microscilla</taxon>
    </lineage>
</organism>
<evidence type="ECO:0000313" key="1">
    <source>
        <dbReference type="EMBL" id="EAY30214.1"/>
    </source>
</evidence>
<keyword evidence="1" id="KW-0449">Lipoprotein</keyword>
<comment type="caution">
    <text evidence="1">The sequence shown here is derived from an EMBL/GenBank/DDBJ whole genome shotgun (WGS) entry which is preliminary data.</text>
</comment>
<dbReference type="OrthoDB" id="1116284at2"/>
<gene>
    <name evidence="1" type="ORF">M23134_08036</name>
</gene>
<accession>A1ZGU5</accession>
<name>A1ZGU5_MICM2</name>
<protein>
    <submittedName>
        <fullName evidence="1">Lipoprotein, putative</fullName>
    </submittedName>
</protein>
<dbReference type="EMBL" id="AAWS01000007">
    <property type="protein sequence ID" value="EAY30214.1"/>
    <property type="molecule type" value="Genomic_DNA"/>
</dbReference>
<evidence type="ECO:0000313" key="2">
    <source>
        <dbReference type="Proteomes" id="UP000004095"/>
    </source>
</evidence>
<dbReference type="Proteomes" id="UP000004095">
    <property type="component" value="Unassembled WGS sequence"/>
</dbReference>
<dbReference type="PROSITE" id="PS51257">
    <property type="entry name" value="PROKAR_LIPOPROTEIN"/>
    <property type="match status" value="1"/>
</dbReference>
<dbReference type="RefSeq" id="WP_002695093.1">
    <property type="nucleotide sequence ID" value="NZ_AAWS01000007.1"/>
</dbReference>